<protein>
    <recommendedName>
        <fullName evidence="2">HicB family protein</fullName>
    </recommendedName>
</protein>
<dbReference type="EMBL" id="FN545196">
    <property type="protein sequence ID" value="CBA73531.1"/>
    <property type="molecule type" value="Genomic_DNA"/>
</dbReference>
<evidence type="ECO:0008006" key="2">
    <source>
        <dbReference type="Google" id="ProtNLM"/>
    </source>
</evidence>
<proteinExistence type="predicted"/>
<gene>
    <name evidence="1" type="ORF">ARN_18060</name>
</gene>
<name>D2U010_9GAMM</name>
<dbReference type="AlphaFoldDB" id="D2U010"/>
<sequence>MAFISIAEDIEDFSLTQSIKAELPIKPEPKIGKEEVKIVPETKSKRVQMLMQPSLYNEIKKKAEQKGISVNEMMHEILKSYVAI</sequence>
<reference evidence="1" key="1">
    <citation type="journal article" date="2010" name="Insect Mol. Biol.">
        <title>The draft genome sequence of Arsenophonus nasoniae, son-killer bacterium of Nasonia vitripennis, reveals genes associated with virulence and symbiosis.</title>
        <authorList>
            <person name="Wilkes T."/>
            <person name="Darby A.C."/>
            <person name="Choi J."/>
            <person name="Colborne J.K."/>
            <person name="Werren J.H."/>
            <person name="Hurst G.D.D."/>
        </authorList>
    </citation>
    <scope>NUCLEOTIDE SEQUENCE</scope>
</reference>
<evidence type="ECO:0000313" key="1">
    <source>
        <dbReference type="EMBL" id="CBA73531.1"/>
    </source>
</evidence>
<organism evidence="1">
    <name type="scientific">Arsenophonus nasoniae</name>
    <name type="common">son-killer infecting Nasonia vitripennis</name>
    <dbReference type="NCBI Taxonomy" id="638"/>
    <lineage>
        <taxon>Bacteria</taxon>
        <taxon>Pseudomonadati</taxon>
        <taxon>Pseudomonadota</taxon>
        <taxon>Gammaproteobacteria</taxon>
        <taxon>Enterobacterales</taxon>
        <taxon>Morganellaceae</taxon>
        <taxon>Arsenophonus</taxon>
    </lineage>
</organism>
<accession>D2U010</accession>